<feature type="region of interest" description="Disordered" evidence="1">
    <location>
        <begin position="47"/>
        <end position="71"/>
    </location>
</feature>
<dbReference type="Gene3D" id="3.20.20.80">
    <property type="entry name" value="Glycosidases"/>
    <property type="match status" value="1"/>
</dbReference>
<dbReference type="PANTHER" id="PTHR15172">
    <property type="entry name" value="GALACTOCEREBROSIDASE"/>
    <property type="match status" value="1"/>
</dbReference>
<evidence type="ECO:0000259" key="2">
    <source>
        <dbReference type="Pfam" id="PF17387"/>
    </source>
</evidence>
<dbReference type="GO" id="GO:0004336">
    <property type="term" value="F:galactosylceramidase activity"/>
    <property type="evidence" value="ECO:0007669"/>
    <property type="project" value="InterPro"/>
</dbReference>
<dbReference type="PANTHER" id="PTHR15172:SF1">
    <property type="entry name" value="GALACTOCEREBROSIDASE"/>
    <property type="match status" value="1"/>
</dbReference>
<name>A0A2J8W5K1_PONAB</name>
<dbReference type="Pfam" id="PF17387">
    <property type="entry name" value="Glyco_hydro_59M"/>
    <property type="match status" value="1"/>
</dbReference>
<sequence>KLGKTSERFLFKQLDSLWLLDSDGSFTLNLHEDELFTLTTLTTGRKGSYPLPPKSQPFPSTYKDDFNVGPI</sequence>
<dbReference type="GO" id="GO:0005764">
    <property type="term" value="C:lysosome"/>
    <property type="evidence" value="ECO:0007669"/>
    <property type="project" value="TreeGrafter"/>
</dbReference>
<feature type="compositionally biased region" description="Basic and acidic residues" evidence="1">
    <location>
        <begin position="62"/>
        <end position="71"/>
    </location>
</feature>
<feature type="non-terminal residue" evidence="3">
    <location>
        <position position="1"/>
    </location>
</feature>
<organism evidence="3">
    <name type="scientific">Pongo abelii</name>
    <name type="common">Sumatran orangutan</name>
    <name type="synonym">Pongo pygmaeus abelii</name>
    <dbReference type="NCBI Taxonomy" id="9601"/>
    <lineage>
        <taxon>Eukaryota</taxon>
        <taxon>Metazoa</taxon>
        <taxon>Chordata</taxon>
        <taxon>Craniata</taxon>
        <taxon>Vertebrata</taxon>
        <taxon>Euteleostomi</taxon>
        <taxon>Mammalia</taxon>
        <taxon>Eutheria</taxon>
        <taxon>Euarchontoglires</taxon>
        <taxon>Primates</taxon>
        <taxon>Haplorrhini</taxon>
        <taxon>Catarrhini</taxon>
        <taxon>Hominidae</taxon>
        <taxon>Pongo</taxon>
    </lineage>
</organism>
<dbReference type="EMBL" id="NDHI03003399">
    <property type="protein sequence ID" value="PNJ65041.1"/>
    <property type="molecule type" value="Genomic_DNA"/>
</dbReference>
<evidence type="ECO:0000256" key="1">
    <source>
        <dbReference type="SAM" id="MobiDB-lite"/>
    </source>
</evidence>
<accession>A0A2J8W5K1</accession>
<proteinExistence type="predicted"/>
<protein>
    <submittedName>
        <fullName evidence="3">GALC isoform 16</fullName>
    </submittedName>
</protein>
<dbReference type="InterPro" id="IPR035394">
    <property type="entry name" value="Glyco_hydro_59_dom"/>
</dbReference>
<evidence type="ECO:0000313" key="3">
    <source>
        <dbReference type="EMBL" id="PNJ65041.1"/>
    </source>
</evidence>
<dbReference type="AlphaFoldDB" id="A0A2J8W5K1"/>
<reference evidence="3" key="1">
    <citation type="submission" date="2017-12" db="EMBL/GenBank/DDBJ databases">
        <title>High-resolution comparative analysis of great ape genomes.</title>
        <authorList>
            <person name="Pollen A."/>
            <person name="Hastie A."/>
            <person name="Hormozdiari F."/>
            <person name="Dougherty M."/>
            <person name="Liu R."/>
            <person name="Chaisson M."/>
            <person name="Hoppe E."/>
            <person name="Hill C."/>
            <person name="Pang A."/>
            <person name="Hillier L."/>
            <person name="Baker C."/>
            <person name="Armstrong J."/>
            <person name="Shendure J."/>
            <person name="Paten B."/>
            <person name="Wilson R."/>
            <person name="Chao H."/>
            <person name="Schneider V."/>
            <person name="Ventura M."/>
            <person name="Kronenberg Z."/>
            <person name="Murali S."/>
            <person name="Gordon D."/>
            <person name="Cantsilieris S."/>
            <person name="Munson K."/>
            <person name="Nelson B."/>
            <person name="Raja A."/>
            <person name="Underwood J."/>
            <person name="Diekhans M."/>
            <person name="Fiddes I."/>
            <person name="Haussler D."/>
            <person name="Eichler E."/>
        </authorList>
    </citation>
    <scope>NUCLEOTIDE SEQUENCE [LARGE SCALE GENOMIC DNA]</scope>
    <source>
        <strain evidence="3">Susie</strain>
    </source>
</reference>
<dbReference type="GO" id="GO:0016020">
    <property type="term" value="C:membrane"/>
    <property type="evidence" value="ECO:0007669"/>
    <property type="project" value="GOC"/>
</dbReference>
<gene>
    <name evidence="3" type="ORF">CR201_G0012987</name>
</gene>
<dbReference type="GO" id="GO:0006683">
    <property type="term" value="P:galactosylceramide catabolic process"/>
    <property type="evidence" value="ECO:0007669"/>
    <property type="project" value="InterPro"/>
</dbReference>
<feature type="domain" description="Glycosyl hydrolase family 59 central" evidence="2">
    <location>
        <begin position="5"/>
        <end position="44"/>
    </location>
</feature>
<comment type="caution">
    <text evidence="3">The sequence shown here is derived from an EMBL/GenBank/DDBJ whole genome shotgun (WGS) entry which is preliminary data.</text>
</comment>
<dbReference type="InterPro" id="IPR001286">
    <property type="entry name" value="Glyco_hydro_59"/>
</dbReference>